<organism evidence="1 2">
    <name type="scientific">Virgibacillus salinus</name>
    <dbReference type="NCBI Taxonomy" id="553311"/>
    <lineage>
        <taxon>Bacteria</taxon>
        <taxon>Bacillati</taxon>
        <taxon>Bacillota</taxon>
        <taxon>Bacilli</taxon>
        <taxon>Bacillales</taxon>
        <taxon>Bacillaceae</taxon>
        <taxon>Virgibacillus</taxon>
    </lineage>
</organism>
<sequence>MINNLEEKEFLNKQIMHLENALADLKDKLLPHNPEMFEIMSSSYIEKIKEFRSEIDEFIGFQVIEKIDRSDIVIRLQGPEIGFGNAPISVVSSILEEVRKGFQNLYSFKQGYRNLTKIPNYISKACDMSLTNVREGSLQIALQRPTEQLSLLDEKTDFERTAELYLTAASWAASHGSVDAIKKEIPDIELREMALKSVLRLIPNSSKKINRVHLYGSLIKKDIFLTKITRDYIIENLSKEIEEEVIYTFEGRVREVDLDKGSFRLRELKGEENINEIIGHISDSLLDDLKENLDDVVVIRGILKNETVNSKTIQIRFIEKA</sequence>
<gene>
    <name evidence="1" type="ORF">SAMN05216231_0243</name>
</gene>
<evidence type="ECO:0000313" key="2">
    <source>
        <dbReference type="Proteomes" id="UP000199444"/>
    </source>
</evidence>
<dbReference type="EMBL" id="FNKD01000001">
    <property type="protein sequence ID" value="SDQ06995.1"/>
    <property type="molecule type" value="Genomic_DNA"/>
</dbReference>
<proteinExistence type="predicted"/>
<dbReference type="RefSeq" id="WP_092491141.1">
    <property type="nucleotide sequence ID" value="NZ_FNKD01000001.1"/>
</dbReference>
<reference evidence="1 2" key="1">
    <citation type="submission" date="2016-10" db="EMBL/GenBank/DDBJ databases">
        <authorList>
            <person name="de Groot N.N."/>
        </authorList>
    </citation>
    <scope>NUCLEOTIDE SEQUENCE [LARGE SCALE GENOMIC DNA]</scope>
    <source>
        <strain evidence="1 2">CGMCC 1.10449</strain>
    </source>
</reference>
<dbReference type="AlphaFoldDB" id="A0A1H0XVV5"/>
<name>A0A1H0XVV5_9BACI</name>
<keyword evidence="2" id="KW-1185">Reference proteome</keyword>
<dbReference type="STRING" id="553311.SAMN05216231_0243"/>
<evidence type="ECO:0000313" key="1">
    <source>
        <dbReference type="EMBL" id="SDQ06995.1"/>
    </source>
</evidence>
<dbReference type="Proteomes" id="UP000199444">
    <property type="component" value="Unassembled WGS sequence"/>
</dbReference>
<protein>
    <submittedName>
        <fullName evidence="1">Uncharacterized protein</fullName>
    </submittedName>
</protein>
<accession>A0A1H0XVV5</accession>